<dbReference type="InterPro" id="IPR050145">
    <property type="entry name" value="Centrin_CML-like"/>
</dbReference>
<evidence type="ECO:0000256" key="1">
    <source>
        <dbReference type="ARBA" id="ARBA00022737"/>
    </source>
</evidence>
<feature type="domain" description="EF-hand" evidence="4">
    <location>
        <begin position="225"/>
        <end position="260"/>
    </location>
</feature>
<evidence type="ECO:0000256" key="3">
    <source>
        <dbReference type="SAM" id="MobiDB-lite"/>
    </source>
</evidence>
<dbReference type="Pfam" id="PF13202">
    <property type="entry name" value="EF-hand_5"/>
    <property type="match status" value="1"/>
</dbReference>
<dbReference type="InterPro" id="IPR018247">
    <property type="entry name" value="EF_Hand_1_Ca_BS"/>
</dbReference>
<dbReference type="SUPFAM" id="SSF47473">
    <property type="entry name" value="EF-hand"/>
    <property type="match status" value="3"/>
</dbReference>
<dbReference type="Pfam" id="PF13499">
    <property type="entry name" value="EF-hand_7"/>
    <property type="match status" value="3"/>
</dbReference>
<dbReference type="GO" id="GO:0005509">
    <property type="term" value="F:calcium ion binding"/>
    <property type="evidence" value="ECO:0007669"/>
    <property type="project" value="InterPro"/>
</dbReference>
<comment type="caution">
    <text evidence="5">The sequence shown here is derived from an EMBL/GenBank/DDBJ whole genome shotgun (WGS) entry which is preliminary data.</text>
</comment>
<dbReference type="SMART" id="SM00054">
    <property type="entry name" value="EFh"/>
    <property type="match status" value="7"/>
</dbReference>
<name>A0AAW0ERE6_9TRYP</name>
<feature type="compositionally biased region" description="Low complexity" evidence="3">
    <location>
        <begin position="539"/>
        <end position="558"/>
    </location>
</feature>
<dbReference type="PROSITE" id="PS50222">
    <property type="entry name" value="EF_HAND_2"/>
    <property type="match status" value="6"/>
</dbReference>
<keyword evidence="1" id="KW-0677">Repeat</keyword>
<feature type="domain" description="EF-hand" evidence="4">
    <location>
        <begin position="653"/>
        <end position="688"/>
    </location>
</feature>
<feature type="domain" description="EF-hand" evidence="4">
    <location>
        <begin position="124"/>
        <end position="159"/>
    </location>
</feature>
<keyword evidence="2" id="KW-0106">Calcium</keyword>
<dbReference type="EMBL" id="JAECZO010000053">
    <property type="protein sequence ID" value="KAK7195378.1"/>
    <property type="molecule type" value="Genomic_DNA"/>
</dbReference>
<accession>A0AAW0ERE6</accession>
<feature type="domain" description="EF-hand" evidence="4">
    <location>
        <begin position="29"/>
        <end position="64"/>
    </location>
</feature>
<gene>
    <name evidence="5" type="ORF">NESM_000464600</name>
</gene>
<proteinExistence type="predicted"/>
<dbReference type="InterPro" id="IPR011992">
    <property type="entry name" value="EF-hand-dom_pair"/>
</dbReference>
<dbReference type="InterPro" id="IPR002048">
    <property type="entry name" value="EF_hand_dom"/>
</dbReference>
<evidence type="ECO:0000259" key="4">
    <source>
        <dbReference type="PROSITE" id="PS50222"/>
    </source>
</evidence>
<dbReference type="Gene3D" id="1.10.238.10">
    <property type="entry name" value="EF-hand"/>
    <property type="match status" value="5"/>
</dbReference>
<organism evidence="5 6">
    <name type="scientific">Novymonas esmeraldas</name>
    <dbReference type="NCBI Taxonomy" id="1808958"/>
    <lineage>
        <taxon>Eukaryota</taxon>
        <taxon>Discoba</taxon>
        <taxon>Euglenozoa</taxon>
        <taxon>Kinetoplastea</taxon>
        <taxon>Metakinetoplastina</taxon>
        <taxon>Trypanosomatida</taxon>
        <taxon>Trypanosomatidae</taxon>
        <taxon>Novymonas</taxon>
    </lineage>
</organism>
<dbReference type="Proteomes" id="UP001430356">
    <property type="component" value="Unassembled WGS sequence"/>
</dbReference>
<evidence type="ECO:0000313" key="5">
    <source>
        <dbReference type="EMBL" id="KAK7195378.1"/>
    </source>
</evidence>
<dbReference type="AlphaFoldDB" id="A0AAW0ERE6"/>
<feature type="compositionally biased region" description="Polar residues" evidence="3">
    <location>
        <begin position="606"/>
        <end position="615"/>
    </location>
</feature>
<feature type="region of interest" description="Disordered" evidence="3">
    <location>
        <begin position="517"/>
        <end position="630"/>
    </location>
</feature>
<feature type="domain" description="EF-hand" evidence="4">
    <location>
        <begin position="328"/>
        <end position="363"/>
    </location>
</feature>
<evidence type="ECO:0000256" key="2">
    <source>
        <dbReference type="ARBA" id="ARBA00022837"/>
    </source>
</evidence>
<keyword evidence="6" id="KW-1185">Reference proteome</keyword>
<feature type="domain" description="EF-hand" evidence="4">
    <location>
        <begin position="77"/>
        <end position="104"/>
    </location>
</feature>
<sequence length="726" mass="80146">MSLSEMADGGVDGAVDPEVAAILRSLAPEEVDMLRDAFIFMDRDSDGFVSREEMMAQVAISVGAERFAPLQEYLLPLFQVADKDRDGRLSLTEFLMAFADGPGVVPAEVVNSCVADVRVRLTDEEISALQSNFRRIDSNQDGVIDPEELEVALREHLLSKFPDLTAENFKEIVSVVMASADTDQNGVLSLSEFIRSYQEDQGVLPATFLEATQDNELVARQLTDDEATVLREAFAVLDRNDDGFVDVEDLYHALWDTLGTTTEDQSQIRDLCDLIMMTADRSKSGQLTVTDFVRSFLRNVQLMQIPVSIAHERVRVACGKLQEMHDSGELERLVMVFEDLDRDGDGFVVRSELVNVLKSLFHDAFPGWDEEMLSSVMTAIVVGAETNNGGQLSLEEFIRSFVEGPGVLPPEAVQTWDSAAVRGAGAHAAGATPARRRLSTATDEDLLLISEAVRRLYAKEGASGSITEDELHSGIAQLYGENPLHGEEMFQFALQQFVVRREDGRLAWSSNVLFEDEEEEDGGEADTASHHHRTDSGVRRVSVNSGRRPRASVSVSAVDVEEPTVHAALPSAATSSPSGPSPAPQRASSSPAAADGAAASQRESESATPYTQTQPKRIGEAQPASAAATGRQLVVKKVTNRRDVHGRSFDGAMFDDELKQQFNLYDPEHKGYLDREAFKQIYMRMENYGLDPSPVEVDMRFRRYANRSDKIFFNEFCILMLQRARL</sequence>
<reference evidence="5 6" key="1">
    <citation type="journal article" date="2021" name="MBio">
        <title>A New Model Trypanosomatid, Novymonas esmeraldas: Genomic Perception of Its 'Candidatus Pandoraea novymonadis' Endosymbiont.</title>
        <authorList>
            <person name="Zakharova A."/>
            <person name="Saura A."/>
            <person name="Butenko A."/>
            <person name="Podesvova L."/>
            <person name="Warmusova S."/>
            <person name="Kostygov A.Y."/>
            <person name="Nenarokova A."/>
            <person name="Lukes J."/>
            <person name="Opperdoes F.R."/>
            <person name="Yurchenko V."/>
        </authorList>
    </citation>
    <scope>NUCLEOTIDE SEQUENCE [LARGE SCALE GENOMIC DNA]</scope>
    <source>
        <strain evidence="5 6">E262AT.01</strain>
    </source>
</reference>
<feature type="compositionally biased region" description="Low complexity" evidence="3">
    <location>
        <begin position="567"/>
        <end position="600"/>
    </location>
</feature>
<dbReference type="PANTHER" id="PTHR23050">
    <property type="entry name" value="CALCIUM BINDING PROTEIN"/>
    <property type="match status" value="1"/>
</dbReference>
<dbReference type="CDD" id="cd00051">
    <property type="entry name" value="EFh"/>
    <property type="match status" value="1"/>
</dbReference>
<evidence type="ECO:0000313" key="6">
    <source>
        <dbReference type="Proteomes" id="UP001430356"/>
    </source>
</evidence>
<dbReference type="PROSITE" id="PS00018">
    <property type="entry name" value="EF_HAND_1"/>
    <property type="match status" value="6"/>
</dbReference>
<protein>
    <submittedName>
        <fullName evidence="5">Calmodulin-related protein</fullName>
    </submittedName>
</protein>